<dbReference type="EMBL" id="CVRI01000044">
    <property type="protein sequence ID" value="CRK96660.1"/>
    <property type="molecule type" value="Genomic_DNA"/>
</dbReference>
<organism evidence="1 2">
    <name type="scientific">Clunio marinus</name>
    <dbReference type="NCBI Taxonomy" id="568069"/>
    <lineage>
        <taxon>Eukaryota</taxon>
        <taxon>Metazoa</taxon>
        <taxon>Ecdysozoa</taxon>
        <taxon>Arthropoda</taxon>
        <taxon>Hexapoda</taxon>
        <taxon>Insecta</taxon>
        <taxon>Pterygota</taxon>
        <taxon>Neoptera</taxon>
        <taxon>Endopterygota</taxon>
        <taxon>Diptera</taxon>
        <taxon>Nematocera</taxon>
        <taxon>Chironomoidea</taxon>
        <taxon>Chironomidae</taxon>
        <taxon>Clunio</taxon>
    </lineage>
</organism>
<protein>
    <submittedName>
        <fullName evidence="1">CLUMA_CG010221, isoform A</fullName>
    </submittedName>
</protein>
<gene>
    <name evidence="1" type="ORF">CLUMA_CG010221</name>
</gene>
<dbReference type="Proteomes" id="UP000183832">
    <property type="component" value="Unassembled WGS sequence"/>
</dbReference>
<dbReference type="AlphaFoldDB" id="A0A1J1IAS5"/>
<reference evidence="1 2" key="1">
    <citation type="submission" date="2015-04" db="EMBL/GenBank/DDBJ databases">
        <authorList>
            <person name="Syromyatnikov M.Y."/>
            <person name="Popov V.N."/>
        </authorList>
    </citation>
    <scope>NUCLEOTIDE SEQUENCE [LARGE SCALE GENOMIC DNA]</scope>
</reference>
<name>A0A1J1IAS5_9DIPT</name>
<keyword evidence="2" id="KW-1185">Reference proteome</keyword>
<accession>A0A1J1IAS5</accession>
<evidence type="ECO:0000313" key="2">
    <source>
        <dbReference type="Proteomes" id="UP000183832"/>
    </source>
</evidence>
<proteinExistence type="predicted"/>
<sequence>MERIKCQFVVVQAHFMHLVTRQEVKEQTSNFYASFVCYASGCPGIFEFSGEDILLHASQSCRFCVKKWKVKQETAVLIPSSNSTVWTSSHALLREYL</sequence>
<evidence type="ECO:0000313" key="1">
    <source>
        <dbReference type="EMBL" id="CRK96660.1"/>
    </source>
</evidence>